<evidence type="ECO:0000256" key="2">
    <source>
        <dbReference type="SAM" id="MobiDB-lite"/>
    </source>
</evidence>
<evidence type="ECO:0000256" key="3">
    <source>
        <dbReference type="SAM" id="Phobius"/>
    </source>
</evidence>
<feature type="region of interest" description="Disordered" evidence="2">
    <location>
        <begin position="1"/>
        <end position="26"/>
    </location>
</feature>
<dbReference type="InterPro" id="IPR036291">
    <property type="entry name" value="NAD(P)-bd_dom_sf"/>
</dbReference>
<keyword evidence="3" id="KW-1133">Transmembrane helix</keyword>
<feature type="transmembrane region" description="Helical" evidence="3">
    <location>
        <begin position="48"/>
        <end position="67"/>
    </location>
</feature>
<feature type="transmembrane region" description="Helical" evidence="3">
    <location>
        <begin position="73"/>
        <end position="95"/>
    </location>
</feature>
<gene>
    <name evidence="5" type="ORF">METESE_03950</name>
</gene>
<dbReference type="CDD" id="cd05237">
    <property type="entry name" value="UDP_invert_4-6DH_SDR_e"/>
    <property type="match status" value="1"/>
</dbReference>
<dbReference type="PANTHER" id="PTHR43318:SF1">
    <property type="entry name" value="POLYSACCHARIDE BIOSYNTHESIS PROTEIN EPSC-RELATED"/>
    <property type="match status" value="1"/>
</dbReference>
<comment type="similarity">
    <text evidence="1">Belongs to the polysaccharide synthase family.</text>
</comment>
<evidence type="ECO:0000313" key="5">
    <source>
        <dbReference type="EMBL" id="BDU75437.1"/>
    </source>
</evidence>
<keyword evidence="3" id="KW-0812">Transmembrane</keyword>
<dbReference type="InterPro" id="IPR003869">
    <property type="entry name" value="Polysac_CapD-like"/>
</dbReference>
<organism evidence="5 6">
    <name type="scientific">Mesoterricola sediminis</name>
    <dbReference type="NCBI Taxonomy" id="2927980"/>
    <lineage>
        <taxon>Bacteria</taxon>
        <taxon>Pseudomonadati</taxon>
        <taxon>Acidobacteriota</taxon>
        <taxon>Holophagae</taxon>
        <taxon>Holophagales</taxon>
        <taxon>Holophagaceae</taxon>
        <taxon>Mesoterricola</taxon>
    </lineage>
</organism>
<accession>A0AA48GWM3</accession>
<evidence type="ECO:0000256" key="1">
    <source>
        <dbReference type="ARBA" id="ARBA00007430"/>
    </source>
</evidence>
<protein>
    <submittedName>
        <fullName evidence="5">Polysaccharide biosynthesis protein CapD</fullName>
    </submittedName>
</protein>
<dbReference type="EMBL" id="AP027081">
    <property type="protein sequence ID" value="BDU75437.1"/>
    <property type="molecule type" value="Genomic_DNA"/>
</dbReference>
<dbReference type="KEGG" id="msea:METESE_03950"/>
<dbReference type="PANTHER" id="PTHR43318">
    <property type="entry name" value="UDP-N-ACETYLGLUCOSAMINE 4,6-DEHYDRATASE"/>
    <property type="match status" value="1"/>
</dbReference>
<dbReference type="AlphaFoldDB" id="A0AA48GWM3"/>
<dbReference type="Gene3D" id="3.40.50.720">
    <property type="entry name" value="NAD(P)-binding Rossmann-like Domain"/>
    <property type="match status" value="2"/>
</dbReference>
<dbReference type="RefSeq" id="WP_279342663.1">
    <property type="nucleotide sequence ID" value="NZ_AP027081.1"/>
</dbReference>
<dbReference type="Pfam" id="PF02719">
    <property type="entry name" value="Polysacc_synt_2"/>
    <property type="match status" value="1"/>
</dbReference>
<keyword evidence="3" id="KW-0472">Membrane</keyword>
<feature type="compositionally biased region" description="Pro residues" evidence="2">
    <location>
        <begin position="14"/>
        <end position="26"/>
    </location>
</feature>
<feature type="transmembrane region" description="Helical" evidence="3">
    <location>
        <begin position="107"/>
        <end position="127"/>
    </location>
</feature>
<reference evidence="5" key="1">
    <citation type="journal article" date="2023" name="Int. J. Syst. Evol. Microbiol.">
        <title>Mesoterricola silvestris gen. nov., sp. nov., Mesoterricola sediminis sp. nov., Geothrix oryzae sp. nov., Geothrix edaphica sp. nov., Geothrix rubra sp. nov., and Geothrix limicola sp. nov., six novel members of Acidobacteriota isolated from soils.</title>
        <authorList>
            <person name="Itoh H."/>
            <person name="Sugisawa Y."/>
            <person name="Mise K."/>
            <person name="Xu Z."/>
            <person name="Kuniyasu M."/>
            <person name="Ushijima N."/>
            <person name="Kawano K."/>
            <person name="Kobayashi E."/>
            <person name="Shiratori Y."/>
            <person name="Masuda Y."/>
            <person name="Senoo K."/>
        </authorList>
    </citation>
    <scope>NUCLEOTIDE SEQUENCE</scope>
    <source>
        <strain evidence="5">W786</strain>
    </source>
</reference>
<dbReference type="Pfam" id="PF13727">
    <property type="entry name" value="CoA_binding_3"/>
    <property type="match status" value="1"/>
</dbReference>
<sequence>MTTSRTALEGEGPSPSPACPPPVPAEAVLPSPPAPVHRRPWVRRLGKLALDLALAALAWHLAVGLGPEGGDRFVDLGAFLALAVGIDLAFGLTAQHYRLLELSDARAILLAGAALAVLSAGWCALWKGAQDLPGLDDHAIAGGLCGLLWLVTRILFRSLASARHPHTAQVPERALIVGAGRAGLRLCQDVEEHPRLGLHVVGFVDDDPEKQGVRIQGVPVLGPTDRLDELVRAWKADLVIFGMAGGVPRPRLKELQGRAQALGVQVRMAPGIRERIGEAPWRPEYRAVPVERLLHRAPVTLEGAGLGASLEGRAVLITGAGGSIGAEMARRVAACRPARLLLLGRGENSLWEIEGDLARGFPGLPVEVVLCDVRDPVRVGQAFQAWRPEVVLHAAAHKHVPYLERYPEEAVRNNIFGTRNVARAALAAGTRAFVNVSTDKAVNPVSALGASKRIGELLVLGAARRAPEGSRFVSVRFGNVLGSRGSVIPRFEDQIARGGPLTVTDPAMFRYFMTIPEAVQLALQAGLLGAAGRVYTLDMGEPVSILDLARDLARMSGLTAGVDIEVAFTGARPGEKLVEELFTEAGAHRVGLHPKIFETPAEDVDPAALEAGLLALEAALELPEGARQRRVAELFHQLVPSYRPSPVGLGRFLDGRG</sequence>
<feature type="domain" description="Polysaccharide biosynthesis protein CapD-like" evidence="4">
    <location>
        <begin position="315"/>
        <end position="598"/>
    </location>
</feature>
<keyword evidence="6" id="KW-1185">Reference proteome</keyword>
<proteinExistence type="inferred from homology"/>
<name>A0AA48GWM3_9BACT</name>
<dbReference type="SUPFAM" id="SSF51735">
    <property type="entry name" value="NAD(P)-binding Rossmann-fold domains"/>
    <property type="match status" value="2"/>
</dbReference>
<evidence type="ECO:0000313" key="6">
    <source>
        <dbReference type="Proteomes" id="UP001228113"/>
    </source>
</evidence>
<evidence type="ECO:0000259" key="4">
    <source>
        <dbReference type="Pfam" id="PF02719"/>
    </source>
</evidence>
<dbReference type="InterPro" id="IPR051203">
    <property type="entry name" value="Polysaccharide_Synthase-Rel"/>
</dbReference>
<dbReference type="Proteomes" id="UP001228113">
    <property type="component" value="Chromosome"/>
</dbReference>